<evidence type="ECO:0000259" key="3">
    <source>
        <dbReference type="PROSITE" id="PS50048"/>
    </source>
</evidence>
<dbReference type="GO" id="GO:0008270">
    <property type="term" value="F:zinc ion binding"/>
    <property type="evidence" value="ECO:0007669"/>
    <property type="project" value="InterPro"/>
</dbReference>
<organism evidence="4 5">
    <name type="scientific">Delitschia confertaspora ATCC 74209</name>
    <dbReference type="NCBI Taxonomy" id="1513339"/>
    <lineage>
        <taxon>Eukaryota</taxon>
        <taxon>Fungi</taxon>
        <taxon>Dikarya</taxon>
        <taxon>Ascomycota</taxon>
        <taxon>Pezizomycotina</taxon>
        <taxon>Dothideomycetes</taxon>
        <taxon>Pleosporomycetidae</taxon>
        <taxon>Pleosporales</taxon>
        <taxon>Delitschiaceae</taxon>
        <taxon>Delitschia</taxon>
    </lineage>
</organism>
<reference evidence="4" key="1">
    <citation type="journal article" date="2020" name="Stud. Mycol.">
        <title>101 Dothideomycetes genomes: a test case for predicting lifestyles and emergence of pathogens.</title>
        <authorList>
            <person name="Haridas S."/>
            <person name="Albert R."/>
            <person name="Binder M."/>
            <person name="Bloem J."/>
            <person name="Labutti K."/>
            <person name="Salamov A."/>
            <person name="Andreopoulos B."/>
            <person name="Baker S."/>
            <person name="Barry K."/>
            <person name="Bills G."/>
            <person name="Bluhm B."/>
            <person name="Cannon C."/>
            <person name="Castanera R."/>
            <person name="Culley D."/>
            <person name="Daum C."/>
            <person name="Ezra D."/>
            <person name="Gonzalez J."/>
            <person name="Henrissat B."/>
            <person name="Kuo A."/>
            <person name="Liang C."/>
            <person name="Lipzen A."/>
            <person name="Lutzoni F."/>
            <person name="Magnuson J."/>
            <person name="Mondo S."/>
            <person name="Nolan M."/>
            <person name="Ohm R."/>
            <person name="Pangilinan J."/>
            <person name="Park H.-J."/>
            <person name="Ramirez L."/>
            <person name="Alfaro M."/>
            <person name="Sun H."/>
            <person name="Tritt A."/>
            <person name="Yoshinaga Y."/>
            <person name="Zwiers L.-H."/>
            <person name="Turgeon B."/>
            <person name="Goodwin S."/>
            <person name="Spatafora J."/>
            <person name="Crous P."/>
            <person name="Grigoriev I."/>
        </authorList>
    </citation>
    <scope>NUCLEOTIDE SEQUENCE</scope>
    <source>
        <strain evidence="4">ATCC 74209</strain>
    </source>
</reference>
<evidence type="ECO:0000313" key="5">
    <source>
        <dbReference type="Proteomes" id="UP000799536"/>
    </source>
</evidence>
<evidence type="ECO:0000313" key="4">
    <source>
        <dbReference type="EMBL" id="KAF2196551.1"/>
    </source>
</evidence>
<feature type="domain" description="Zn(2)-C6 fungal-type" evidence="3">
    <location>
        <begin position="39"/>
        <end position="69"/>
    </location>
</feature>
<dbReference type="InterPro" id="IPR053187">
    <property type="entry name" value="Notoamide_regulator"/>
</dbReference>
<dbReference type="EMBL" id="ML994367">
    <property type="protein sequence ID" value="KAF2196551.1"/>
    <property type="molecule type" value="Genomic_DNA"/>
</dbReference>
<comment type="caution">
    <text evidence="4">The sequence shown here is derived from an EMBL/GenBank/DDBJ whole genome shotgun (WGS) entry which is preliminary data.</text>
</comment>
<feature type="region of interest" description="Disordered" evidence="2">
    <location>
        <begin position="1"/>
        <end position="28"/>
    </location>
</feature>
<dbReference type="SMART" id="SM00066">
    <property type="entry name" value="GAL4"/>
    <property type="match status" value="1"/>
</dbReference>
<sequence length="149" mass="16793">MSGNNLRPLLPAPPGQRRIIDEDTVPARSKSRAPPVLAACSPCRTARTKCDGVRPSCGRCNTRGDTCAYDVDPNTTRMEGLKQKVTTLQFECNELHELYKYLRTKTEVEAIGILKRIRDTEDPLVVLNIIRDGTFCYNLQLCEKVPEVW</sequence>
<dbReference type="SUPFAM" id="SSF57701">
    <property type="entry name" value="Zn2/Cys6 DNA-binding domain"/>
    <property type="match status" value="1"/>
</dbReference>
<dbReference type="Pfam" id="PF00172">
    <property type="entry name" value="Zn_clus"/>
    <property type="match status" value="1"/>
</dbReference>
<dbReference type="PROSITE" id="PS00463">
    <property type="entry name" value="ZN2_CY6_FUNGAL_1"/>
    <property type="match status" value="1"/>
</dbReference>
<dbReference type="CDD" id="cd00067">
    <property type="entry name" value="GAL4"/>
    <property type="match status" value="1"/>
</dbReference>
<dbReference type="PANTHER" id="PTHR47256">
    <property type="entry name" value="ZN(II)2CYS6 TRANSCRIPTION FACTOR (EUROFUNG)-RELATED"/>
    <property type="match status" value="1"/>
</dbReference>
<dbReference type="AlphaFoldDB" id="A0A9P4MMX3"/>
<evidence type="ECO:0000256" key="1">
    <source>
        <dbReference type="ARBA" id="ARBA00023242"/>
    </source>
</evidence>
<dbReference type="Gene3D" id="4.10.240.10">
    <property type="entry name" value="Zn(2)-C6 fungal-type DNA-binding domain"/>
    <property type="match status" value="1"/>
</dbReference>
<protein>
    <recommendedName>
        <fullName evidence="3">Zn(2)-C6 fungal-type domain-containing protein</fullName>
    </recommendedName>
</protein>
<keyword evidence="5" id="KW-1185">Reference proteome</keyword>
<name>A0A9P4MMX3_9PLEO</name>
<evidence type="ECO:0000256" key="2">
    <source>
        <dbReference type="SAM" id="MobiDB-lite"/>
    </source>
</evidence>
<gene>
    <name evidence="4" type="ORF">GQ43DRAFT_252454</name>
</gene>
<dbReference type="GO" id="GO:0000981">
    <property type="term" value="F:DNA-binding transcription factor activity, RNA polymerase II-specific"/>
    <property type="evidence" value="ECO:0007669"/>
    <property type="project" value="InterPro"/>
</dbReference>
<dbReference type="OrthoDB" id="10261408at2759"/>
<accession>A0A9P4MMX3</accession>
<keyword evidence="1" id="KW-0539">Nucleus</keyword>
<dbReference type="PROSITE" id="PS50048">
    <property type="entry name" value="ZN2_CY6_FUNGAL_2"/>
    <property type="match status" value="1"/>
</dbReference>
<dbReference type="Proteomes" id="UP000799536">
    <property type="component" value="Unassembled WGS sequence"/>
</dbReference>
<dbReference type="InterPro" id="IPR036864">
    <property type="entry name" value="Zn2-C6_fun-type_DNA-bd_sf"/>
</dbReference>
<proteinExistence type="predicted"/>
<dbReference type="InterPro" id="IPR001138">
    <property type="entry name" value="Zn2Cys6_DnaBD"/>
</dbReference>
<dbReference type="PANTHER" id="PTHR47256:SF1">
    <property type="entry name" value="ZN(II)2CYS6 TRANSCRIPTION FACTOR (EUROFUNG)"/>
    <property type="match status" value="1"/>
</dbReference>